<evidence type="ECO:0000256" key="1">
    <source>
        <dbReference type="ARBA" id="ARBA00004141"/>
    </source>
</evidence>
<keyword evidence="2 5" id="KW-0812">Transmembrane</keyword>
<comment type="subcellular location">
    <subcellularLocation>
        <location evidence="1">Membrane</location>
        <topology evidence="1">Multi-pass membrane protein</topology>
    </subcellularLocation>
</comment>
<feature type="transmembrane region" description="Helical" evidence="6">
    <location>
        <begin position="88"/>
        <end position="106"/>
    </location>
</feature>
<dbReference type="GO" id="GO:0016020">
    <property type="term" value="C:membrane"/>
    <property type="evidence" value="ECO:0007669"/>
    <property type="project" value="UniProtKB-SubCell"/>
</dbReference>
<reference evidence="8" key="3">
    <citation type="submission" date="2025-09" db="UniProtKB">
        <authorList>
            <consortium name="Ensembl"/>
        </authorList>
    </citation>
    <scope>IDENTIFICATION</scope>
</reference>
<reference evidence="8" key="2">
    <citation type="submission" date="2025-08" db="UniProtKB">
        <authorList>
            <consortium name="Ensembl"/>
        </authorList>
    </citation>
    <scope>IDENTIFICATION</scope>
</reference>
<sequence length="153" mass="17414">MDPSAGYRPRLPSGFAICASLPDILYLPELVFGGLVWILVACTYIYPVNPQAWVMAVSIFCFIMTFIWMFVFLCGSHNDRYAWAAADVFYHFIATVLYLGASVPLAEVTLFMSNYNATLVYYQMDISAVVFAYITTLLYFVHTVFSAIRWKSF</sequence>
<evidence type="ECO:0000259" key="7">
    <source>
        <dbReference type="PROSITE" id="PS51225"/>
    </source>
</evidence>
<evidence type="ECO:0000313" key="8">
    <source>
        <dbReference type="Ensembl" id="ENSDCDP00010008628.1"/>
    </source>
</evidence>
<evidence type="ECO:0000256" key="4">
    <source>
        <dbReference type="ARBA" id="ARBA00023136"/>
    </source>
</evidence>
<dbReference type="AlphaFoldDB" id="A0AAY4AI90"/>
<gene>
    <name evidence="8" type="primary">MAL</name>
</gene>
<dbReference type="InterPro" id="IPR013295">
    <property type="entry name" value="MAL"/>
</dbReference>
<name>A0AAY4AI90_9TELE</name>
<evidence type="ECO:0000256" key="3">
    <source>
        <dbReference type="ARBA" id="ARBA00022989"/>
    </source>
</evidence>
<dbReference type="PANTHER" id="PTHR22776">
    <property type="entry name" value="MARVEL-CONTAINING POTENTIAL LIPID RAFT-ASSOCIATED PROTEIN"/>
    <property type="match status" value="1"/>
</dbReference>
<dbReference type="PROSITE" id="PS51225">
    <property type="entry name" value="MARVEL"/>
    <property type="match status" value="1"/>
</dbReference>
<dbReference type="PRINTS" id="PR01884">
    <property type="entry name" value="MALPROTEIN"/>
</dbReference>
<feature type="transmembrane region" description="Helical" evidence="6">
    <location>
        <begin position="24"/>
        <end position="46"/>
    </location>
</feature>
<dbReference type="Proteomes" id="UP000694580">
    <property type="component" value="Chromosome 3"/>
</dbReference>
<evidence type="ECO:0000313" key="9">
    <source>
        <dbReference type="Proteomes" id="UP000694580"/>
    </source>
</evidence>
<dbReference type="GO" id="GO:0042552">
    <property type="term" value="P:myelination"/>
    <property type="evidence" value="ECO:0007669"/>
    <property type="project" value="TreeGrafter"/>
</dbReference>
<keyword evidence="9" id="KW-1185">Reference proteome</keyword>
<evidence type="ECO:0000256" key="5">
    <source>
        <dbReference type="PROSITE-ProRule" id="PRU00581"/>
    </source>
</evidence>
<feature type="domain" description="MARVEL" evidence="7">
    <location>
        <begin position="17"/>
        <end position="151"/>
    </location>
</feature>
<feature type="transmembrane region" description="Helical" evidence="6">
    <location>
        <begin position="52"/>
        <end position="76"/>
    </location>
</feature>
<dbReference type="InterPro" id="IPR008253">
    <property type="entry name" value="Marvel"/>
</dbReference>
<reference evidence="8 9" key="1">
    <citation type="submission" date="2020-06" db="EMBL/GenBank/DDBJ databases">
        <authorList>
            <consortium name="Wellcome Sanger Institute Data Sharing"/>
        </authorList>
    </citation>
    <scope>NUCLEOTIDE SEQUENCE [LARGE SCALE GENOMIC DNA]</scope>
</reference>
<evidence type="ECO:0000256" key="6">
    <source>
        <dbReference type="SAM" id="Phobius"/>
    </source>
</evidence>
<dbReference type="PANTHER" id="PTHR22776:SF94">
    <property type="entry name" value="MAL, T CELL DIFFERENTIATION PROTEIN A"/>
    <property type="match status" value="1"/>
</dbReference>
<proteinExistence type="predicted"/>
<organism evidence="8 9">
    <name type="scientific">Denticeps clupeoides</name>
    <name type="common">denticle herring</name>
    <dbReference type="NCBI Taxonomy" id="299321"/>
    <lineage>
        <taxon>Eukaryota</taxon>
        <taxon>Metazoa</taxon>
        <taxon>Chordata</taxon>
        <taxon>Craniata</taxon>
        <taxon>Vertebrata</taxon>
        <taxon>Euteleostomi</taxon>
        <taxon>Actinopterygii</taxon>
        <taxon>Neopterygii</taxon>
        <taxon>Teleostei</taxon>
        <taxon>Clupei</taxon>
        <taxon>Clupeiformes</taxon>
        <taxon>Denticipitoidei</taxon>
        <taxon>Denticipitidae</taxon>
        <taxon>Denticeps</taxon>
    </lineage>
</organism>
<dbReference type="GeneTree" id="ENSGT00940000154987"/>
<protein>
    <recommendedName>
        <fullName evidence="7">MARVEL domain-containing protein</fullName>
    </recommendedName>
</protein>
<keyword evidence="3 6" id="KW-1133">Transmembrane helix</keyword>
<dbReference type="InterPro" id="IPR050578">
    <property type="entry name" value="MARVEL-CKLF_proteins"/>
</dbReference>
<dbReference type="Ensembl" id="ENSDCDT00010009065.1">
    <property type="protein sequence ID" value="ENSDCDP00010008628.1"/>
    <property type="gene ID" value="ENSDCDG00010003884.1"/>
</dbReference>
<accession>A0AAY4AI90</accession>
<feature type="transmembrane region" description="Helical" evidence="6">
    <location>
        <begin position="126"/>
        <end position="148"/>
    </location>
</feature>
<dbReference type="Pfam" id="PF01284">
    <property type="entry name" value="MARVEL"/>
    <property type="match status" value="1"/>
</dbReference>
<keyword evidence="4 5" id="KW-0472">Membrane</keyword>
<dbReference type="GO" id="GO:0019911">
    <property type="term" value="F:structural constituent of myelin sheath"/>
    <property type="evidence" value="ECO:0007669"/>
    <property type="project" value="TreeGrafter"/>
</dbReference>
<evidence type="ECO:0000256" key="2">
    <source>
        <dbReference type="ARBA" id="ARBA00022692"/>
    </source>
</evidence>